<evidence type="ECO:0000313" key="2">
    <source>
        <dbReference type="Proteomes" id="UP000694680"/>
    </source>
</evidence>
<protein>
    <submittedName>
        <fullName evidence="1">Uncharacterized protein</fullName>
    </submittedName>
</protein>
<organism evidence="1 2">
    <name type="scientific">Gouania willdenowi</name>
    <name type="common">Blunt-snouted clingfish</name>
    <name type="synonym">Lepadogaster willdenowi</name>
    <dbReference type="NCBI Taxonomy" id="441366"/>
    <lineage>
        <taxon>Eukaryota</taxon>
        <taxon>Metazoa</taxon>
        <taxon>Chordata</taxon>
        <taxon>Craniata</taxon>
        <taxon>Vertebrata</taxon>
        <taxon>Euteleostomi</taxon>
        <taxon>Actinopterygii</taxon>
        <taxon>Neopterygii</taxon>
        <taxon>Teleostei</taxon>
        <taxon>Neoteleostei</taxon>
        <taxon>Acanthomorphata</taxon>
        <taxon>Ovalentaria</taxon>
        <taxon>Blenniimorphae</taxon>
        <taxon>Blenniiformes</taxon>
        <taxon>Gobiesocoidei</taxon>
        <taxon>Gobiesocidae</taxon>
        <taxon>Gobiesocinae</taxon>
        <taxon>Gouania</taxon>
    </lineage>
</organism>
<keyword evidence="2" id="KW-1185">Reference proteome</keyword>
<reference evidence="1" key="1">
    <citation type="submission" date="2020-06" db="EMBL/GenBank/DDBJ databases">
        <authorList>
            <consortium name="Wellcome Sanger Institute Data Sharing"/>
        </authorList>
    </citation>
    <scope>NUCLEOTIDE SEQUENCE [LARGE SCALE GENOMIC DNA]</scope>
</reference>
<dbReference type="Ensembl" id="ENSGWIT00000054465.1">
    <property type="protein sequence ID" value="ENSGWIP00000050427.1"/>
    <property type="gene ID" value="ENSGWIG00000024508.1"/>
</dbReference>
<evidence type="ECO:0000313" key="1">
    <source>
        <dbReference type="Ensembl" id="ENSGWIP00000050427.1"/>
    </source>
</evidence>
<reference evidence="1" key="3">
    <citation type="submission" date="2025-09" db="UniProtKB">
        <authorList>
            <consortium name="Ensembl"/>
        </authorList>
    </citation>
    <scope>IDENTIFICATION</scope>
</reference>
<dbReference type="Proteomes" id="UP000694680">
    <property type="component" value="Chromosome 8"/>
</dbReference>
<proteinExistence type="predicted"/>
<sequence>MPGTDTGHLTQTTMGLTWKLLCVPTAGDTYETRNTIRRAVSQQPPLSPPINMSLDGATVQLHLHEVGLLLPDWQQAHLDDADDLAVFLHGSEVLLQLLLPLLILPFLAVLGERLLLGLVPAGASGTEKVVLVEAALALVADVLREDGLKGTKATGRVHISNDSNHDHGRSVDLPDDVSHAGLVAQEGGQMDRFGRVIFGETLGLTAVTTASLAGQEAQRPVSGS</sequence>
<dbReference type="AlphaFoldDB" id="A0A8C5HV70"/>
<accession>A0A8C5HV70</accession>
<name>A0A8C5HV70_GOUWI</name>
<reference evidence="1" key="2">
    <citation type="submission" date="2025-08" db="UniProtKB">
        <authorList>
            <consortium name="Ensembl"/>
        </authorList>
    </citation>
    <scope>IDENTIFICATION</scope>
</reference>